<protein>
    <submittedName>
        <fullName evidence="3">Insulinase family protein</fullName>
    </submittedName>
</protein>
<accession>A0A9D1DDR2</accession>
<dbReference type="Pfam" id="PF05193">
    <property type="entry name" value="Peptidase_M16_C"/>
    <property type="match status" value="1"/>
</dbReference>
<dbReference type="Pfam" id="PF00675">
    <property type="entry name" value="Peptidase_M16"/>
    <property type="match status" value="1"/>
</dbReference>
<sequence>MNAPCKEHYSERTGDRYYEIQHSSGLRILLYPKNQNNSTYAVFGTRYGSVDTTFRVNGEEACTVPEGIAHYLEHKLFESEDGDAFSRYAKTGASANAYTSFDSTCYLFSCSDHFYESLEILLDFVQKPYFTEETVRKEQGIIGQEIRMYDDDPQWRVLFNLLGALYHNHPVKIDIAGTVESIAQITPEYLYRCYRTFYNLHNMVLCIAGKMDVDKVLALCDRLLLPSQPQAIERIFENEPREVVRPRVEQRLAVAMPLFQLGFKEPAGSRRVSDEEAAASDVLLEVLASDASPLFRRLLDEGLINETSFSYEYFEGAGYASVIFSGDSRDPDRVAEEIRAEIEHLRKEGLSEEAFERARKSIYGRSIASLNSVESIANGMTSLAFSDRELFHYIDCVAKLTKEDVMHRLEVQLRPEYSALSVVLPLSE</sequence>
<evidence type="ECO:0000313" key="4">
    <source>
        <dbReference type="Proteomes" id="UP000824242"/>
    </source>
</evidence>
<dbReference type="Gene3D" id="3.30.830.10">
    <property type="entry name" value="Metalloenzyme, LuxS/M16 peptidase-like"/>
    <property type="match status" value="2"/>
</dbReference>
<gene>
    <name evidence="3" type="ORF">IAB89_02715</name>
</gene>
<proteinExistence type="predicted"/>
<dbReference type="EMBL" id="DVGZ01000028">
    <property type="protein sequence ID" value="HIR46560.1"/>
    <property type="molecule type" value="Genomic_DNA"/>
</dbReference>
<name>A0A9D1DDR2_9FIRM</name>
<reference evidence="3" key="1">
    <citation type="submission" date="2020-10" db="EMBL/GenBank/DDBJ databases">
        <authorList>
            <person name="Gilroy R."/>
        </authorList>
    </citation>
    <scope>NUCLEOTIDE SEQUENCE</scope>
    <source>
        <strain evidence="3">ChiSxjej1B13-7958</strain>
    </source>
</reference>
<dbReference type="InterPro" id="IPR050361">
    <property type="entry name" value="MPP/UQCRC_Complex"/>
</dbReference>
<dbReference type="Proteomes" id="UP000824242">
    <property type="component" value="Unassembled WGS sequence"/>
</dbReference>
<organism evidence="3 4">
    <name type="scientific">Candidatus Caccousia avicola</name>
    <dbReference type="NCBI Taxonomy" id="2840721"/>
    <lineage>
        <taxon>Bacteria</taxon>
        <taxon>Bacillati</taxon>
        <taxon>Bacillota</taxon>
        <taxon>Clostridia</taxon>
        <taxon>Eubacteriales</taxon>
        <taxon>Oscillospiraceae</taxon>
        <taxon>Oscillospiraceae incertae sedis</taxon>
        <taxon>Candidatus Caccousia</taxon>
    </lineage>
</organism>
<feature type="domain" description="Peptidase M16 C-terminal" evidence="2">
    <location>
        <begin position="185"/>
        <end position="361"/>
    </location>
</feature>
<evidence type="ECO:0000313" key="3">
    <source>
        <dbReference type="EMBL" id="HIR46560.1"/>
    </source>
</evidence>
<dbReference type="PANTHER" id="PTHR11851:SF134">
    <property type="entry name" value="ZINC-DEPENDENT PROTEASE"/>
    <property type="match status" value="1"/>
</dbReference>
<dbReference type="NCBIfam" id="NF047421">
    <property type="entry name" value="YfmH_fam"/>
    <property type="match status" value="1"/>
</dbReference>
<dbReference type="AlphaFoldDB" id="A0A9D1DDR2"/>
<feature type="domain" description="Peptidase M16 N-terminal" evidence="1">
    <location>
        <begin position="66"/>
        <end position="178"/>
    </location>
</feature>
<dbReference type="InterPro" id="IPR007863">
    <property type="entry name" value="Peptidase_M16_C"/>
</dbReference>
<comment type="caution">
    <text evidence="3">The sequence shown here is derived from an EMBL/GenBank/DDBJ whole genome shotgun (WGS) entry which is preliminary data.</text>
</comment>
<reference evidence="3" key="2">
    <citation type="journal article" date="2021" name="PeerJ">
        <title>Extensive microbial diversity within the chicken gut microbiome revealed by metagenomics and culture.</title>
        <authorList>
            <person name="Gilroy R."/>
            <person name="Ravi A."/>
            <person name="Getino M."/>
            <person name="Pursley I."/>
            <person name="Horton D.L."/>
            <person name="Alikhan N.F."/>
            <person name="Baker D."/>
            <person name="Gharbi K."/>
            <person name="Hall N."/>
            <person name="Watson M."/>
            <person name="Adriaenssens E.M."/>
            <person name="Foster-Nyarko E."/>
            <person name="Jarju S."/>
            <person name="Secka A."/>
            <person name="Antonio M."/>
            <person name="Oren A."/>
            <person name="Chaudhuri R.R."/>
            <person name="La Ragione R."/>
            <person name="Hildebrand F."/>
            <person name="Pallen M.J."/>
        </authorList>
    </citation>
    <scope>NUCLEOTIDE SEQUENCE</scope>
    <source>
        <strain evidence="3">ChiSxjej1B13-7958</strain>
    </source>
</reference>
<dbReference type="PANTHER" id="PTHR11851">
    <property type="entry name" value="METALLOPROTEASE"/>
    <property type="match status" value="1"/>
</dbReference>
<dbReference type="InterPro" id="IPR011249">
    <property type="entry name" value="Metalloenz_LuxS/M16"/>
</dbReference>
<evidence type="ECO:0000259" key="2">
    <source>
        <dbReference type="Pfam" id="PF05193"/>
    </source>
</evidence>
<dbReference type="GO" id="GO:0046872">
    <property type="term" value="F:metal ion binding"/>
    <property type="evidence" value="ECO:0007669"/>
    <property type="project" value="InterPro"/>
</dbReference>
<evidence type="ECO:0000259" key="1">
    <source>
        <dbReference type="Pfam" id="PF00675"/>
    </source>
</evidence>
<dbReference type="InterPro" id="IPR011765">
    <property type="entry name" value="Pept_M16_N"/>
</dbReference>
<dbReference type="SUPFAM" id="SSF63411">
    <property type="entry name" value="LuxS/MPP-like metallohydrolase"/>
    <property type="match status" value="2"/>
</dbReference>